<evidence type="ECO:0000313" key="9">
    <source>
        <dbReference type="Proteomes" id="UP000831787"/>
    </source>
</evidence>
<evidence type="ECO:0000256" key="6">
    <source>
        <dbReference type="SAM" id="Phobius"/>
    </source>
</evidence>
<keyword evidence="9" id="KW-1185">Reference proteome</keyword>
<keyword evidence="4 6" id="KW-1133">Transmembrane helix</keyword>
<evidence type="ECO:0000256" key="3">
    <source>
        <dbReference type="ARBA" id="ARBA00022692"/>
    </source>
</evidence>
<dbReference type="RefSeq" id="WP_244713025.1">
    <property type="nucleotide sequence ID" value="NZ_CP095073.1"/>
</dbReference>
<feature type="transmembrane region" description="Helical" evidence="6">
    <location>
        <begin position="265"/>
        <end position="285"/>
    </location>
</feature>
<feature type="transmembrane region" description="Helical" evidence="6">
    <location>
        <begin position="345"/>
        <end position="365"/>
    </location>
</feature>
<evidence type="ECO:0000259" key="7">
    <source>
        <dbReference type="Pfam" id="PF03553"/>
    </source>
</evidence>
<dbReference type="Proteomes" id="UP000831787">
    <property type="component" value="Chromosome"/>
</dbReference>
<dbReference type="EMBL" id="CP095073">
    <property type="protein sequence ID" value="UOQ46037.1"/>
    <property type="molecule type" value="Genomic_DNA"/>
</dbReference>
<evidence type="ECO:0000256" key="5">
    <source>
        <dbReference type="ARBA" id="ARBA00023136"/>
    </source>
</evidence>
<dbReference type="InterPro" id="IPR018461">
    <property type="entry name" value="Na/H_Antiport_NhaC-like_C"/>
</dbReference>
<evidence type="ECO:0000256" key="2">
    <source>
        <dbReference type="ARBA" id="ARBA00022475"/>
    </source>
</evidence>
<accession>A0ABY4EQT1</accession>
<comment type="subcellular location">
    <subcellularLocation>
        <location evidence="1">Cell membrane</location>
        <topology evidence="1">Multi-pass membrane protein</topology>
    </subcellularLocation>
</comment>
<feature type="transmembrane region" description="Helical" evidence="6">
    <location>
        <begin position="28"/>
        <end position="48"/>
    </location>
</feature>
<name>A0ABY4EQT1_9BACI</name>
<gene>
    <name evidence="8" type="ORF">MUN89_09020</name>
</gene>
<dbReference type="PANTHER" id="PTHR43478">
    <property type="entry name" value="NA+/H+ ANTIPORTER-RELATED"/>
    <property type="match status" value="1"/>
</dbReference>
<protein>
    <submittedName>
        <fullName evidence="8">Na+/H+ antiporter NhaC family protein</fullName>
    </submittedName>
</protein>
<feature type="transmembrane region" description="Helical" evidence="6">
    <location>
        <begin position="467"/>
        <end position="484"/>
    </location>
</feature>
<evidence type="ECO:0000313" key="8">
    <source>
        <dbReference type="EMBL" id="UOQ46037.1"/>
    </source>
</evidence>
<evidence type="ECO:0000256" key="1">
    <source>
        <dbReference type="ARBA" id="ARBA00004651"/>
    </source>
</evidence>
<feature type="transmembrane region" description="Helical" evidence="6">
    <location>
        <begin position="305"/>
        <end position="324"/>
    </location>
</feature>
<feature type="transmembrane region" description="Helical" evidence="6">
    <location>
        <begin position="490"/>
        <end position="511"/>
    </location>
</feature>
<dbReference type="Pfam" id="PF03553">
    <property type="entry name" value="Na_H_antiporter"/>
    <property type="match status" value="1"/>
</dbReference>
<sequence length="526" mass="56133">MEGTIYSLIPAVLMLLLVVLTRRVILSLGAGIVVGALMLASFNIPATLQNIWTKFYTIFYSEGALNTGNIYLLSFLLLLGITTAFMSASGGSRAFGRWAVQHIKTRKGAKLVPVILGIIIFIDDYFNALAVGQVARPLTDRHKVSRAKLAYYIDSTSAPVTVISPISSWGAYIIGTIGSILAANEITEYHALEAFIRMIPANFYVFAALLLVFLTVFLRLDFGPMKTHETRALETGDLIDKRKGKVPGDLNDEFTEHDNGRMIHLILPIVFLVTGTIAAMIITGIRNTTGGVDILAVFANTNVNISLFIGGAISVLSAAFMYIAQPKPKSSISQVSWEGIKAMLPALYILIFAWMIGDIIGGLGTGEYLADQFNQASINPSYLPFLIFIVSGFMALATGTSWGTFGIMLPIAGEIAAVTDANLVLPALSAVLAGSVFGDHCSPISDTTILSSTGAGANHIDHVMTQLPYAGLAAGAAAIGYLLLGLTGGVWLPLLLTLIIVIVAGILIHSLSPVKENKKPYIQPKG</sequence>
<evidence type="ECO:0000256" key="4">
    <source>
        <dbReference type="ARBA" id="ARBA00022989"/>
    </source>
</evidence>
<feature type="transmembrane region" description="Helical" evidence="6">
    <location>
        <begin position="203"/>
        <end position="222"/>
    </location>
</feature>
<organism evidence="8 9">
    <name type="scientific">Halobacillus salinarum</name>
    <dbReference type="NCBI Taxonomy" id="2932257"/>
    <lineage>
        <taxon>Bacteria</taxon>
        <taxon>Bacillati</taxon>
        <taxon>Bacillota</taxon>
        <taxon>Bacilli</taxon>
        <taxon>Bacillales</taxon>
        <taxon>Bacillaceae</taxon>
        <taxon>Halobacillus</taxon>
    </lineage>
</organism>
<keyword evidence="3 6" id="KW-0812">Transmembrane</keyword>
<feature type="transmembrane region" description="Helical" evidence="6">
    <location>
        <begin position="385"/>
        <end position="405"/>
    </location>
</feature>
<feature type="transmembrane region" description="Helical" evidence="6">
    <location>
        <begin position="68"/>
        <end position="90"/>
    </location>
</feature>
<feature type="transmembrane region" description="Helical" evidence="6">
    <location>
        <begin position="111"/>
        <end position="135"/>
    </location>
</feature>
<proteinExistence type="predicted"/>
<feature type="transmembrane region" description="Helical" evidence="6">
    <location>
        <begin position="6"/>
        <end position="21"/>
    </location>
</feature>
<keyword evidence="5 6" id="KW-0472">Membrane</keyword>
<dbReference type="PANTHER" id="PTHR43478:SF1">
    <property type="entry name" value="NA+_H+ ANTIPORTER NHAC-LIKE C-TERMINAL DOMAIN-CONTAINING PROTEIN"/>
    <property type="match status" value="1"/>
</dbReference>
<feature type="domain" description="Na+/H+ antiporter NhaC-like C-terminal" evidence="7">
    <location>
        <begin position="161"/>
        <end position="486"/>
    </location>
</feature>
<reference evidence="8 9" key="1">
    <citation type="submission" date="2022-04" db="EMBL/GenBank/DDBJ databases">
        <title>Halobacillus sp. isolated from saltern.</title>
        <authorList>
            <person name="Won M."/>
            <person name="Lee C.-M."/>
            <person name="Woen H.-Y."/>
            <person name="Kwon S.-W."/>
        </authorList>
    </citation>
    <scope>NUCLEOTIDE SEQUENCE [LARGE SCALE GENOMIC DNA]</scope>
    <source>
        <strain evidence="8 9">SSBR10-3</strain>
    </source>
</reference>
<keyword evidence="2" id="KW-1003">Cell membrane</keyword>